<dbReference type="SUPFAM" id="SSF52047">
    <property type="entry name" value="RNI-like"/>
    <property type="match status" value="1"/>
</dbReference>
<reference evidence="1 2" key="1">
    <citation type="submission" date="2020-04" db="EMBL/GenBank/DDBJ databases">
        <authorList>
            <person name="Alioto T."/>
            <person name="Alioto T."/>
            <person name="Gomez Garrido J."/>
        </authorList>
    </citation>
    <scope>NUCLEOTIDE SEQUENCE [LARGE SCALE GENOMIC DNA]</scope>
</reference>
<protein>
    <submittedName>
        <fullName evidence="1">Uncharacterized protein</fullName>
    </submittedName>
</protein>
<name>A0A8S1CDY8_9INSE</name>
<accession>A0A8S1CDY8</accession>
<proteinExistence type="predicted"/>
<dbReference type="AlphaFoldDB" id="A0A8S1CDY8"/>
<dbReference type="EMBL" id="CADEPI010000038">
    <property type="protein sequence ID" value="CAB3368504.1"/>
    <property type="molecule type" value="Genomic_DNA"/>
</dbReference>
<gene>
    <name evidence="1" type="ORF">CLODIP_2_CD07200</name>
</gene>
<comment type="caution">
    <text evidence="1">The sequence shown here is derived from an EMBL/GenBank/DDBJ whole genome shotgun (WGS) entry which is preliminary data.</text>
</comment>
<organism evidence="1 2">
    <name type="scientific">Cloeon dipterum</name>
    <dbReference type="NCBI Taxonomy" id="197152"/>
    <lineage>
        <taxon>Eukaryota</taxon>
        <taxon>Metazoa</taxon>
        <taxon>Ecdysozoa</taxon>
        <taxon>Arthropoda</taxon>
        <taxon>Hexapoda</taxon>
        <taxon>Insecta</taxon>
        <taxon>Pterygota</taxon>
        <taxon>Palaeoptera</taxon>
        <taxon>Ephemeroptera</taxon>
        <taxon>Pisciforma</taxon>
        <taxon>Baetidae</taxon>
        <taxon>Cloeon</taxon>
    </lineage>
</organism>
<sequence length="475" mass="54789">MMDLNYFVCELEKQLQIQTSESAIIPNTLLDNVEKDKTLKHIFNRYSHLDGFLTMPVVQFLVEKLCEEFDLTFVRQQDEENVLSLLSHRCASLKKLTIGAPPDQFVSLTVPTTLKSFTLLEIFVTHDYYLNDSSLDQLQEAAPNLKKISTRFDGVTIGGLETLSKFRSLTHLAICKTRSIGSELTDAEFMAEVLWSAPNLELLCLCNAKRFTHMLHCFNMKFGCKRLLKLVKIEIEDKIPYPVTKLPNVTEVVAEHPANLQQFEAFDNIEKLSLKTAVPLEPLTKLVGFSKRLTHLELFLEQEFCSPVVLPFEVFRYFRALEFLKIEGKWYFQLPDRNRNVKLEVLKICIINVERDLFPFAFLAVIMRSKNLVRLEYSGNHRSHSFSKALARATRLNCTINIESLKLQSFDSSSHQDLSSMKKLYLCAPKLRSLEIFTPDIFHAEKLREYFQYLTGGNSKLKYRVYPLKSQANGL</sequence>
<dbReference type="Proteomes" id="UP000494165">
    <property type="component" value="Unassembled WGS sequence"/>
</dbReference>
<dbReference type="InterPro" id="IPR032675">
    <property type="entry name" value="LRR_dom_sf"/>
</dbReference>
<evidence type="ECO:0000313" key="1">
    <source>
        <dbReference type="EMBL" id="CAB3368504.1"/>
    </source>
</evidence>
<dbReference type="Gene3D" id="3.80.10.10">
    <property type="entry name" value="Ribonuclease Inhibitor"/>
    <property type="match status" value="1"/>
</dbReference>
<evidence type="ECO:0000313" key="2">
    <source>
        <dbReference type="Proteomes" id="UP000494165"/>
    </source>
</evidence>
<keyword evidence="2" id="KW-1185">Reference proteome</keyword>